<reference evidence="2 3" key="1">
    <citation type="journal article" date="2012" name="Genome Biol.">
        <title>Genome and low-iron response of an oceanic diatom adapted to chronic iron limitation.</title>
        <authorList>
            <person name="Lommer M."/>
            <person name="Specht M."/>
            <person name="Roy A.S."/>
            <person name="Kraemer L."/>
            <person name="Andreson R."/>
            <person name="Gutowska M.A."/>
            <person name="Wolf J."/>
            <person name="Bergner S.V."/>
            <person name="Schilhabel M.B."/>
            <person name="Klostermeier U.C."/>
            <person name="Beiko R.G."/>
            <person name="Rosenstiel P."/>
            <person name="Hippler M."/>
            <person name="Laroche J."/>
        </authorList>
    </citation>
    <scope>NUCLEOTIDE SEQUENCE [LARGE SCALE GENOMIC DNA]</scope>
    <source>
        <strain evidence="2 3">CCMP1005</strain>
    </source>
</reference>
<comment type="caution">
    <text evidence="2">The sequence shown here is derived from an EMBL/GenBank/DDBJ whole genome shotgun (WGS) entry which is preliminary data.</text>
</comment>
<dbReference type="eggNOG" id="ENOG502S99P">
    <property type="taxonomic scope" value="Eukaryota"/>
</dbReference>
<dbReference type="EMBL" id="AGNL01008352">
    <property type="protein sequence ID" value="EJK70573.1"/>
    <property type="molecule type" value="Genomic_DNA"/>
</dbReference>
<evidence type="ECO:0000256" key="1">
    <source>
        <dbReference type="SAM" id="SignalP"/>
    </source>
</evidence>
<keyword evidence="1" id="KW-0732">Signal</keyword>
<feature type="signal peptide" evidence="1">
    <location>
        <begin position="1"/>
        <end position="19"/>
    </location>
</feature>
<feature type="chain" id="PRO_5003841462" evidence="1">
    <location>
        <begin position="20"/>
        <end position="567"/>
    </location>
</feature>
<evidence type="ECO:0000313" key="2">
    <source>
        <dbReference type="EMBL" id="EJK70573.1"/>
    </source>
</evidence>
<gene>
    <name evidence="2" type="ORF">THAOC_08053</name>
</gene>
<dbReference type="OMA" id="FGNDYRQ"/>
<dbReference type="Proteomes" id="UP000266841">
    <property type="component" value="Unassembled WGS sequence"/>
</dbReference>
<organism evidence="2 3">
    <name type="scientific">Thalassiosira oceanica</name>
    <name type="common">Marine diatom</name>
    <dbReference type="NCBI Taxonomy" id="159749"/>
    <lineage>
        <taxon>Eukaryota</taxon>
        <taxon>Sar</taxon>
        <taxon>Stramenopiles</taxon>
        <taxon>Ochrophyta</taxon>
        <taxon>Bacillariophyta</taxon>
        <taxon>Coscinodiscophyceae</taxon>
        <taxon>Thalassiosirophycidae</taxon>
        <taxon>Thalassiosirales</taxon>
        <taxon>Thalassiosiraceae</taxon>
        <taxon>Thalassiosira</taxon>
    </lineage>
</organism>
<dbReference type="AlphaFoldDB" id="K0SVY1"/>
<sequence length="567" mass="61223">MRVARVALLLLTSFSRASGSHVVSGTDARLPMSLSTVIQDLETEGASYVTTATFITSKSVRKTESATLLQRLFGISGNGDDLVEYGVTTAFGKKLADSPEAENDDSDGGSGVAIACPNCSRNEATASEVSSTVVACGGTIVYVADSVDLGRGEGLFDYLGPAIERLLAFRTMAESEDSDIPKHWKHRPSTLIVVFNGVSSEKELNQAKREWQNAASQMLKSIIQPTQRATKLDDVFDRIEYLSATKTEDVDMMLCPAGGRVSAPGSPSSREPSEVASDVSDVVTAGLVENLGPMVEMASKVPVKHACPKLKNPLDLASARLLGPLANKALSECLDSIHRETGPDGKTLVPEFGALGAAAIKRALDNLDEASGSRFKASPIAKRIRDDLKENLYSEVGDLYDLQVASLKLASFDMFRSRLNKLRISPNLPDQMKEAADSCMKEFASAVKKLRVPRATSNGSWMTTADQISSLRTQMAEHNAERLKAARASGQFKPLPRKGVSVGFNWLLPKPFGNDYRQTPHLTHSTDDLVYMPADGITDVSAEEIRSGDWRRGVVPVPSGSEMLYFK</sequence>
<name>K0SVY1_THAOC</name>
<proteinExistence type="predicted"/>
<protein>
    <submittedName>
        <fullName evidence="2">Uncharacterized protein</fullName>
    </submittedName>
</protein>
<dbReference type="OrthoDB" id="195668at2759"/>
<accession>K0SVY1</accession>
<keyword evidence="3" id="KW-1185">Reference proteome</keyword>
<evidence type="ECO:0000313" key="3">
    <source>
        <dbReference type="Proteomes" id="UP000266841"/>
    </source>
</evidence>